<evidence type="ECO:0000313" key="11">
    <source>
        <dbReference type="EMBL" id="RDH87638.1"/>
    </source>
</evidence>
<comment type="catalytic activity">
    <reaction evidence="1">
        <text>ATP + protein L-histidine = ADP + protein N-phospho-L-histidine.</text>
        <dbReference type="EC" id="2.7.13.3"/>
    </reaction>
</comment>
<protein>
    <recommendedName>
        <fullName evidence="2">histidine kinase</fullName>
        <ecNumber evidence="2">2.7.13.3</ecNumber>
    </recommendedName>
</protein>
<feature type="domain" description="Response regulatory" evidence="10">
    <location>
        <begin position="753"/>
        <end position="869"/>
    </location>
</feature>
<dbReference type="CDD" id="cd17546">
    <property type="entry name" value="REC_hyHK_CKI1_RcsC-like"/>
    <property type="match status" value="1"/>
</dbReference>
<dbReference type="Proteomes" id="UP000254771">
    <property type="component" value="Unassembled WGS sequence"/>
</dbReference>
<dbReference type="InterPro" id="IPR001789">
    <property type="entry name" value="Sig_transdc_resp-reg_receiver"/>
</dbReference>
<feature type="domain" description="Histidine kinase" evidence="9">
    <location>
        <begin position="503"/>
        <end position="724"/>
    </location>
</feature>
<evidence type="ECO:0000256" key="6">
    <source>
        <dbReference type="ARBA" id="ARBA00023012"/>
    </source>
</evidence>
<evidence type="ECO:0000313" key="12">
    <source>
        <dbReference type="Proteomes" id="UP000254771"/>
    </source>
</evidence>
<evidence type="ECO:0000256" key="8">
    <source>
        <dbReference type="SAM" id="Phobius"/>
    </source>
</evidence>
<dbReference type="InterPro" id="IPR036097">
    <property type="entry name" value="HisK_dim/P_sf"/>
</dbReference>
<sequence>MYHWRQGGRTLCQKDNACLRKPGLLHLVNLETAAVDMPKSFIPATMRMLVTLLFLWSSLSATAADQQILSGQTEQIILGPYLEIFEDKQADLDIFDVASPAFEQRFHPVGKKQLSLGYSRSAFWLRFSVRWTDASPLLLQLAYPLLDSIAFYLPNGPEDFKVSRAGDTLPASIRELPSPEILFSLPAIPESEQTYYLRIQSRGSLQLPLYLWSATAFANENGKVRYIQGVYYGIMLVMILYNLFLFLFVKDRNYLHYVVYITCYLLFQLSLNGYAQLYLWPENPWWADRAVPFSIGLATFFAISFSRQFLTTREYLPKTDWLLRGLMVFSLGIMLGSLALENNIMAPVSNIAGILLPLALLPAGYLSLRSGYRPARFYVIAWSMFLLGIFVTGLMFTGFVPRNLFTSYAMQVGSAMEVVLLSIALADRINILRREKEIAQRESTKNLQQLNEGLESQVEQRTQELARHASMLEQTVLERTSDLRHANDELSRAVHAKDQFLATMSHELRTPLTAILGLSEILSGKRPGPLTDLQQRYIGIISDSGNHLLALINDILDIAQIESRGMELEFDWVQVEDICQASLALVRPAAEKKGQHIAFKRDPMAKTIWADEVRLKQILVNLMGNAVKFTPDGGTIGLDVQGKQEDNSIEFTVWDTGCGIATEDLEQLFKPFVQLDNTFSRQHEGTGLGLNLVYRLTELHGGSIRVESEVGHGSRFMVCLIWNRDAQLQVEQPTQGSNLTVPDSPAPLTGSATVLMVEDNELNLIILSEFLTDQGFKILSARNGVEAVQMASNTQPDIILMDIQMPEMDGLEATRRIRAMPHLASVPIIALTALVMPGDKERCMEAGTNSYLSKPVNLSQLSKEMTSLLNEQASA</sequence>
<dbReference type="Pfam" id="PF00072">
    <property type="entry name" value="Response_reg"/>
    <property type="match status" value="1"/>
</dbReference>
<dbReference type="InterPro" id="IPR004358">
    <property type="entry name" value="Sig_transdc_His_kin-like_C"/>
</dbReference>
<dbReference type="InterPro" id="IPR003661">
    <property type="entry name" value="HisK_dim/P_dom"/>
</dbReference>
<dbReference type="Pfam" id="PF07696">
    <property type="entry name" value="7TMR-DISMED2"/>
    <property type="match status" value="1"/>
</dbReference>
<dbReference type="SUPFAM" id="SSF52172">
    <property type="entry name" value="CheY-like"/>
    <property type="match status" value="1"/>
</dbReference>
<dbReference type="Pfam" id="PF00512">
    <property type="entry name" value="HisKA"/>
    <property type="match status" value="1"/>
</dbReference>
<evidence type="ECO:0000256" key="3">
    <source>
        <dbReference type="ARBA" id="ARBA00022553"/>
    </source>
</evidence>
<dbReference type="InterPro" id="IPR036890">
    <property type="entry name" value="HATPase_C_sf"/>
</dbReference>
<keyword evidence="8" id="KW-0812">Transmembrane</keyword>
<dbReference type="PROSITE" id="PS50110">
    <property type="entry name" value="RESPONSE_REGULATORY"/>
    <property type="match status" value="1"/>
</dbReference>
<keyword evidence="12" id="KW-1185">Reference proteome</keyword>
<reference evidence="11 12" key="1">
    <citation type="journal article" date="2018" name="ISME J.">
        <title>Endosymbiont genomes yield clues of tubeworm success.</title>
        <authorList>
            <person name="Li Y."/>
            <person name="Liles M.R."/>
            <person name="Halanych K.M."/>
        </authorList>
    </citation>
    <scope>NUCLEOTIDE SEQUENCE [LARGE SCALE GENOMIC DNA]</scope>
    <source>
        <strain evidence="11">A1462</strain>
    </source>
</reference>
<organism evidence="11 12">
    <name type="scientific">endosymbiont of Escarpia spicata</name>
    <dbReference type="NCBI Taxonomy" id="2200908"/>
    <lineage>
        <taxon>Bacteria</taxon>
        <taxon>Pseudomonadati</taxon>
        <taxon>Pseudomonadota</taxon>
        <taxon>Gammaproteobacteria</taxon>
        <taxon>sulfur-oxidizing symbionts</taxon>
    </lineage>
</organism>
<name>A0A370DRC8_9GAMM</name>
<dbReference type="SUPFAM" id="SSF47384">
    <property type="entry name" value="Homodimeric domain of signal transducing histidine kinase"/>
    <property type="match status" value="1"/>
</dbReference>
<keyword evidence="8" id="KW-1133">Transmembrane helix</keyword>
<feature type="transmembrane region" description="Helical" evidence="8">
    <location>
        <begin position="291"/>
        <end position="310"/>
    </location>
</feature>
<keyword evidence="8" id="KW-0472">Membrane</keyword>
<evidence type="ECO:0000259" key="9">
    <source>
        <dbReference type="PROSITE" id="PS50109"/>
    </source>
</evidence>
<dbReference type="PANTHER" id="PTHR43047:SF63">
    <property type="entry name" value="HISTIDINE KINASE"/>
    <property type="match status" value="1"/>
</dbReference>
<dbReference type="SMART" id="SM00388">
    <property type="entry name" value="HisKA"/>
    <property type="match status" value="1"/>
</dbReference>
<keyword evidence="4" id="KW-0808">Transferase</keyword>
<dbReference type="PROSITE" id="PS50109">
    <property type="entry name" value="HIS_KIN"/>
    <property type="match status" value="1"/>
</dbReference>
<dbReference type="SUPFAM" id="SSF55874">
    <property type="entry name" value="ATPase domain of HSP90 chaperone/DNA topoisomerase II/histidine kinase"/>
    <property type="match status" value="1"/>
</dbReference>
<dbReference type="FunFam" id="3.30.565.10:FF:000010">
    <property type="entry name" value="Sensor histidine kinase RcsC"/>
    <property type="match status" value="1"/>
</dbReference>
<evidence type="ECO:0000259" key="10">
    <source>
        <dbReference type="PROSITE" id="PS50110"/>
    </source>
</evidence>
<dbReference type="CDD" id="cd16922">
    <property type="entry name" value="HATPase_EvgS-ArcB-TorS-like"/>
    <property type="match status" value="1"/>
</dbReference>
<dbReference type="AlphaFoldDB" id="A0A370DRC8"/>
<dbReference type="EC" id="2.7.13.3" evidence="2"/>
<comment type="caution">
    <text evidence="11">The sequence shown here is derived from an EMBL/GenBank/DDBJ whole genome shotgun (WGS) entry which is preliminary data.</text>
</comment>
<keyword evidence="3 7" id="KW-0597">Phosphoprotein</keyword>
<dbReference type="InterPro" id="IPR011623">
    <property type="entry name" value="7TMR_DISM_rcpt_extracell_dom1"/>
</dbReference>
<evidence type="ECO:0000256" key="2">
    <source>
        <dbReference type="ARBA" id="ARBA00012438"/>
    </source>
</evidence>
<evidence type="ECO:0000256" key="7">
    <source>
        <dbReference type="PROSITE-ProRule" id="PRU00169"/>
    </source>
</evidence>
<dbReference type="EMBL" id="QFXE01000005">
    <property type="protein sequence ID" value="RDH87638.1"/>
    <property type="molecule type" value="Genomic_DNA"/>
</dbReference>
<dbReference type="SMART" id="SM00387">
    <property type="entry name" value="HATPase_c"/>
    <property type="match status" value="1"/>
</dbReference>
<keyword evidence="5" id="KW-0418">Kinase</keyword>
<accession>A0A370DRC8</accession>
<feature type="transmembrane region" description="Helical" evidence="8">
    <location>
        <begin position="346"/>
        <end position="365"/>
    </location>
</feature>
<evidence type="ECO:0000256" key="5">
    <source>
        <dbReference type="ARBA" id="ARBA00022777"/>
    </source>
</evidence>
<dbReference type="CDD" id="cd00082">
    <property type="entry name" value="HisKA"/>
    <property type="match status" value="1"/>
</dbReference>
<feature type="transmembrane region" description="Helical" evidence="8">
    <location>
        <begin position="229"/>
        <end position="249"/>
    </location>
</feature>
<dbReference type="PRINTS" id="PR00344">
    <property type="entry name" value="BCTRLSENSOR"/>
</dbReference>
<gene>
    <name evidence="11" type="ORF">DIZ78_03480</name>
</gene>
<dbReference type="GO" id="GO:0005886">
    <property type="term" value="C:plasma membrane"/>
    <property type="evidence" value="ECO:0007669"/>
    <property type="project" value="TreeGrafter"/>
</dbReference>
<dbReference type="InterPro" id="IPR003594">
    <property type="entry name" value="HATPase_dom"/>
</dbReference>
<evidence type="ECO:0000256" key="1">
    <source>
        <dbReference type="ARBA" id="ARBA00000085"/>
    </source>
</evidence>
<dbReference type="InterPro" id="IPR011622">
    <property type="entry name" value="7TMR_DISM_rcpt_extracell_dom2"/>
</dbReference>
<dbReference type="GO" id="GO:0009927">
    <property type="term" value="F:histidine phosphotransfer kinase activity"/>
    <property type="evidence" value="ECO:0007669"/>
    <property type="project" value="TreeGrafter"/>
</dbReference>
<dbReference type="InterPro" id="IPR005467">
    <property type="entry name" value="His_kinase_dom"/>
</dbReference>
<feature type="transmembrane region" description="Helical" evidence="8">
    <location>
        <begin position="254"/>
        <end position="271"/>
    </location>
</feature>
<proteinExistence type="predicted"/>
<keyword evidence="6" id="KW-0902">Two-component regulatory system</keyword>
<dbReference type="GO" id="GO:0000155">
    <property type="term" value="F:phosphorelay sensor kinase activity"/>
    <property type="evidence" value="ECO:0007669"/>
    <property type="project" value="InterPro"/>
</dbReference>
<feature type="transmembrane region" description="Helical" evidence="8">
    <location>
        <begin position="377"/>
        <end position="399"/>
    </location>
</feature>
<dbReference type="PANTHER" id="PTHR43047">
    <property type="entry name" value="TWO-COMPONENT HISTIDINE PROTEIN KINASE"/>
    <property type="match status" value="1"/>
</dbReference>
<feature type="modified residue" description="4-aspartylphosphate" evidence="7">
    <location>
        <position position="802"/>
    </location>
</feature>
<dbReference type="Gene3D" id="1.10.287.130">
    <property type="match status" value="1"/>
</dbReference>
<dbReference type="InterPro" id="IPR011006">
    <property type="entry name" value="CheY-like_superfamily"/>
</dbReference>
<dbReference type="Pfam" id="PF07695">
    <property type="entry name" value="7TMR-DISM_7TM"/>
    <property type="match status" value="1"/>
</dbReference>
<dbReference type="Gene3D" id="2.60.40.2380">
    <property type="match status" value="1"/>
</dbReference>
<dbReference type="SMART" id="SM00448">
    <property type="entry name" value="REC"/>
    <property type="match status" value="1"/>
</dbReference>
<feature type="transmembrane region" description="Helical" evidence="8">
    <location>
        <begin position="322"/>
        <end position="340"/>
    </location>
</feature>
<dbReference type="Gene3D" id="3.30.565.10">
    <property type="entry name" value="Histidine kinase-like ATPase, C-terminal domain"/>
    <property type="match status" value="1"/>
</dbReference>
<dbReference type="Gene3D" id="3.40.50.2300">
    <property type="match status" value="1"/>
</dbReference>
<dbReference type="Pfam" id="PF02518">
    <property type="entry name" value="HATPase_c"/>
    <property type="match status" value="1"/>
</dbReference>
<evidence type="ECO:0000256" key="4">
    <source>
        <dbReference type="ARBA" id="ARBA00022679"/>
    </source>
</evidence>